<dbReference type="Pfam" id="PF07686">
    <property type="entry name" value="V-set"/>
    <property type="match status" value="1"/>
</dbReference>
<dbReference type="AlphaFoldDB" id="A0A9Q0X6G8"/>
<feature type="domain" description="Ig-like" evidence="13">
    <location>
        <begin position="33"/>
        <end position="156"/>
    </location>
</feature>
<feature type="transmembrane region" description="Helical" evidence="11">
    <location>
        <begin position="487"/>
        <end position="512"/>
    </location>
</feature>
<dbReference type="OrthoDB" id="9047639at2759"/>
<dbReference type="Proteomes" id="UP001142489">
    <property type="component" value="Unassembled WGS sequence"/>
</dbReference>
<feature type="signal peptide" evidence="12">
    <location>
        <begin position="1"/>
        <end position="28"/>
    </location>
</feature>
<keyword evidence="5 11" id="KW-1133">Transmembrane helix</keyword>
<keyword evidence="6 11" id="KW-0472">Membrane</keyword>
<accession>A0A9Q0X6G8</accession>
<comment type="caution">
    <text evidence="14">The sequence shown here is derived from an EMBL/GenBank/DDBJ whole genome shotgun (WGS) entry which is preliminary data.</text>
</comment>
<organism evidence="14 15">
    <name type="scientific">Phrynocephalus forsythii</name>
    <dbReference type="NCBI Taxonomy" id="171643"/>
    <lineage>
        <taxon>Eukaryota</taxon>
        <taxon>Metazoa</taxon>
        <taxon>Chordata</taxon>
        <taxon>Craniata</taxon>
        <taxon>Vertebrata</taxon>
        <taxon>Euteleostomi</taxon>
        <taxon>Lepidosauria</taxon>
        <taxon>Squamata</taxon>
        <taxon>Bifurcata</taxon>
        <taxon>Unidentata</taxon>
        <taxon>Episquamata</taxon>
        <taxon>Toxicofera</taxon>
        <taxon>Iguania</taxon>
        <taxon>Acrodonta</taxon>
        <taxon>Agamidae</taxon>
        <taxon>Agaminae</taxon>
        <taxon>Phrynocephalus</taxon>
    </lineage>
</organism>
<dbReference type="InterPro" id="IPR013783">
    <property type="entry name" value="Ig-like_fold"/>
</dbReference>
<dbReference type="InterPro" id="IPR036179">
    <property type="entry name" value="Ig-like_dom_sf"/>
</dbReference>
<evidence type="ECO:0000259" key="13">
    <source>
        <dbReference type="PROSITE" id="PS50835"/>
    </source>
</evidence>
<evidence type="ECO:0000256" key="3">
    <source>
        <dbReference type="ARBA" id="ARBA00022734"/>
    </source>
</evidence>
<evidence type="ECO:0000256" key="9">
    <source>
        <dbReference type="ARBA" id="ARBA00038361"/>
    </source>
</evidence>
<dbReference type="Gene3D" id="2.60.40.10">
    <property type="entry name" value="Immunoglobulins"/>
    <property type="match status" value="4"/>
</dbReference>
<evidence type="ECO:0000256" key="5">
    <source>
        <dbReference type="ARBA" id="ARBA00022989"/>
    </source>
</evidence>
<dbReference type="Pfam" id="PF13927">
    <property type="entry name" value="Ig_3"/>
    <property type="match status" value="2"/>
</dbReference>
<keyword evidence="8" id="KW-0393">Immunoglobulin domain</keyword>
<dbReference type="PANTHER" id="PTHR12035:SF125">
    <property type="entry name" value="SIALIC ACID-BINDING IG-LIKE LECTIN 5"/>
    <property type="match status" value="1"/>
</dbReference>
<evidence type="ECO:0000256" key="12">
    <source>
        <dbReference type="SAM" id="SignalP"/>
    </source>
</evidence>
<keyword evidence="7" id="KW-1015">Disulfide bond</keyword>
<evidence type="ECO:0000313" key="14">
    <source>
        <dbReference type="EMBL" id="KAJ7304069.1"/>
    </source>
</evidence>
<keyword evidence="15" id="KW-1185">Reference proteome</keyword>
<feature type="domain" description="Ig-like" evidence="13">
    <location>
        <begin position="294"/>
        <end position="371"/>
    </location>
</feature>
<keyword evidence="4" id="KW-0130">Cell adhesion</keyword>
<dbReference type="InterPro" id="IPR003598">
    <property type="entry name" value="Ig_sub2"/>
</dbReference>
<dbReference type="GO" id="GO:0007155">
    <property type="term" value="P:cell adhesion"/>
    <property type="evidence" value="ECO:0007669"/>
    <property type="project" value="UniProtKB-KW"/>
</dbReference>
<feature type="region of interest" description="Disordered" evidence="10">
    <location>
        <begin position="562"/>
        <end position="581"/>
    </location>
</feature>
<dbReference type="GO" id="GO:0005886">
    <property type="term" value="C:plasma membrane"/>
    <property type="evidence" value="ECO:0007669"/>
    <property type="project" value="TreeGrafter"/>
</dbReference>
<evidence type="ECO:0000256" key="11">
    <source>
        <dbReference type="SAM" id="Phobius"/>
    </source>
</evidence>
<sequence>MGLAWKKTSLWAMLMVLILAFLCRGVLSQARSSYTVTVPSSSYVQRGRSLYMPCQFTYRESDASSREGKISVYWFKISEGGWFCFYKTFTWNQCFPGLLMATNDNQQTLESSAQNRFYVVGDPNQGNCSFLIVDAHPEDEGSYYLRIEGNSKLKFSYSSSEHTSPHIMLIEQPRNIRIMKTEGYQQLDLSSQNLMQVMAREGDSVSLFCRADGKPTPDMTWVKLNHTGTISMDGSLHFPWIKVEDAGEYQCQAENQLGAIKANLRVIVQYAPRTVAFDISRASRRNPELIHDYPREVANGSQLMAQEGDSLWVLCKAEGYPAVSANWTKPGRKNFPNRTLELIEVTVEDEGWYTCRATNGQGSAQGSFNLRVAYGPRLSRNPQRNSTCWLQDTGLLCHCSFQSQPHPTIRWEVDGEALTENSNGKNHSITSLADGNQVTSALNWSSSLHTNHTISCFGRNAFGVYTMQFLLKASPATPSSTGTQKAAVVSGLCGVLLTASLFLTGLLLFTFYKRRETPSKAGNVEVAEFISREPQKKTSMSLIYSNILPLAQITPHVGHFKAAEKTPQRGQAPSIPAPATEETEDLHYAALDFKLKKRGTPILEEDLVDYSEIKPK</sequence>
<keyword evidence="12" id="KW-0732">Signal</keyword>
<dbReference type="FunFam" id="2.60.40.10:FF:000032">
    <property type="entry name" value="palladin isoform X1"/>
    <property type="match status" value="1"/>
</dbReference>
<gene>
    <name evidence="14" type="ORF">JRQ81_011591</name>
</gene>
<evidence type="ECO:0000256" key="1">
    <source>
        <dbReference type="ARBA" id="ARBA00004479"/>
    </source>
</evidence>
<dbReference type="SMART" id="SM00408">
    <property type="entry name" value="IGc2"/>
    <property type="match status" value="2"/>
</dbReference>
<comment type="similarity">
    <text evidence="9">Belongs to the immunoglobulin superfamily. SIGLEC (sialic acid binding Ig-like lectin) family.</text>
</comment>
<evidence type="ECO:0000256" key="2">
    <source>
        <dbReference type="ARBA" id="ARBA00022692"/>
    </source>
</evidence>
<dbReference type="PANTHER" id="PTHR12035">
    <property type="entry name" value="SIALIC ACID BINDING IMMUNOGLOBULIN-LIKE LECTIN"/>
    <property type="match status" value="1"/>
</dbReference>
<evidence type="ECO:0000256" key="10">
    <source>
        <dbReference type="SAM" id="MobiDB-lite"/>
    </source>
</evidence>
<evidence type="ECO:0000256" key="4">
    <source>
        <dbReference type="ARBA" id="ARBA00022889"/>
    </source>
</evidence>
<evidence type="ECO:0000256" key="8">
    <source>
        <dbReference type="ARBA" id="ARBA00023319"/>
    </source>
</evidence>
<feature type="chain" id="PRO_5040336734" description="Ig-like domain-containing protein" evidence="12">
    <location>
        <begin position="29"/>
        <end position="616"/>
    </location>
</feature>
<name>A0A9Q0X6G8_9SAUR</name>
<comment type="subcellular location">
    <subcellularLocation>
        <location evidence="1">Membrane</location>
        <topology evidence="1">Single-pass type I membrane protein</topology>
    </subcellularLocation>
</comment>
<dbReference type="InterPro" id="IPR003599">
    <property type="entry name" value="Ig_sub"/>
</dbReference>
<feature type="domain" description="Ig-like" evidence="13">
    <location>
        <begin position="165"/>
        <end position="267"/>
    </location>
</feature>
<evidence type="ECO:0000256" key="6">
    <source>
        <dbReference type="ARBA" id="ARBA00023136"/>
    </source>
</evidence>
<dbReference type="GO" id="GO:0033691">
    <property type="term" value="F:sialic acid binding"/>
    <property type="evidence" value="ECO:0007669"/>
    <property type="project" value="TreeGrafter"/>
</dbReference>
<dbReference type="InterPro" id="IPR013106">
    <property type="entry name" value="Ig_V-set"/>
</dbReference>
<dbReference type="SUPFAM" id="SSF48726">
    <property type="entry name" value="Immunoglobulin"/>
    <property type="match status" value="3"/>
</dbReference>
<dbReference type="EMBL" id="JAPFRF010000023">
    <property type="protein sequence ID" value="KAJ7304069.1"/>
    <property type="molecule type" value="Genomic_DNA"/>
</dbReference>
<reference evidence="14" key="1">
    <citation type="journal article" date="2023" name="DNA Res.">
        <title>Chromosome-level genome assembly of Phrynocephalus forsythii using third-generation DNA sequencing and Hi-C analysis.</title>
        <authorList>
            <person name="Qi Y."/>
            <person name="Zhao W."/>
            <person name="Zhao Y."/>
            <person name="Niu C."/>
            <person name="Cao S."/>
            <person name="Zhang Y."/>
        </authorList>
    </citation>
    <scope>NUCLEOTIDE SEQUENCE</scope>
    <source>
        <tissue evidence="14">Muscle</tissue>
    </source>
</reference>
<dbReference type="InterPro" id="IPR007110">
    <property type="entry name" value="Ig-like_dom"/>
</dbReference>
<dbReference type="InterPro" id="IPR051036">
    <property type="entry name" value="SIGLEC"/>
</dbReference>
<dbReference type="GO" id="GO:0030246">
    <property type="term" value="F:carbohydrate binding"/>
    <property type="evidence" value="ECO:0007669"/>
    <property type="project" value="UniProtKB-KW"/>
</dbReference>
<keyword evidence="3" id="KW-0430">Lectin</keyword>
<proteinExistence type="inferred from homology"/>
<protein>
    <recommendedName>
        <fullName evidence="13">Ig-like domain-containing protein</fullName>
    </recommendedName>
</protein>
<keyword evidence="2 11" id="KW-0812">Transmembrane</keyword>
<evidence type="ECO:0000313" key="15">
    <source>
        <dbReference type="Proteomes" id="UP001142489"/>
    </source>
</evidence>
<dbReference type="PROSITE" id="PS50835">
    <property type="entry name" value="IG_LIKE"/>
    <property type="match status" value="3"/>
</dbReference>
<dbReference type="SMART" id="SM00409">
    <property type="entry name" value="IG"/>
    <property type="match status" value="3"/>
</dbReference>
<evidence type="ECO:0000256" key="7">
    <source>
        <dbReference type="ARBA" id="ARBA00023157"/>
    </source>
</evidence>